<accession>A0A6L2KND1</accession>
<evidence type="ECO:0000256" key="1">
    <source>
        <dbReference type="SAM" id="MobiDB-lite"/>
    </source>
</evidence>
<gene>
    <name evidence="2" type="ORF">Tci_021593</name>
</gene>
<protein>
    <submittedName>
        <fullName evidence="2">L10-interacting MYB domain-containing protein-like</fullName>
    </submittedName>
</protein>
<feature type="compositionally biased region" description="Polar residues" evidence="1">
    <location>
        <begin position="15"/>
        <end position="34"/>
    </location>
</feature>
<comment type="caution">
    <text evidence="2">The sequence shown here is derived from an EMBL/GenBank/DDBJ whole genome shotgun (WGS) entry which is preliminary data.</text>
</comment>
<reference evidence="2" key="1">
    <citation type="journal article" date="2019" name="Sci. Rep.">
        <title>Draft genome of Tanacetum cinerariifolium, the natural source of mosquito coil.</title>
        <authorList>
            <person name="Yamashiro T."/>
            <person name="Shiraishi A."/>
            <person name="Satake H."/>
            <person name="Nakayama K."/>
        </authorList>
    </citation>
    <scope>NUCLEOTIDE SEQUENCE</scope>
</reference>
<organism evidence="2">
    <name type="scientific">Tanacetum cinerariifolium</name>
    <name type="common">Dalmatian daisy</name>
    <name type="synonym">Chrysanthemum cinerariifolium</name>
    <dbReference type="NCBI Taxonomy" id="118510"/>
    <lineage>
        <taxon>Eukaryota</taxon>
        <taxon>Viridiplantae</taxon>
        <taxon>Streptophyta</taxon>
        <taxon>Embryophyta</taxon>
        <taxon>Tracheophyta</taxon>
        <taxon>Spermatophyta</taxon>
        <taxon>Magnoliopsida</taxon>
        <taxon>eudicotyledons</taxon>
        <taxon>Gunneridae</taxon>
        <taxon>Pentapetalae</taxon>
        <taxon>asterids</taxon>
        <taxon>campanulids</taxon>
        <taxon>Asterales</taxon>
        <taxon>Asteraceae</taxon>
        <taxon>Asteroideae</taxon>
        <taxon>Anthemideae</taxon>
        <taxon>Anthemidinae</taxon>
        <taxon>Tanacetum</taxon>
    </lineage>
</organism>
<sequence>TLWVYVGQFVEEPPTSKQNPSTSTQKCSSHSTTQNKKRKLQSSDDAISAFGKDISDVMKISLEKTIEDGLGPCYKKLATLEECVSKMTRIMMEKNKQVVVGFKKLERLEEFVSKMAKTMMDKNKQDDVGACFKKLETLEEDVSKLTRMMSKEDDMGACIEKLDKIGWAAQDPTYDTALLLFGQSAYYRKLWLHLKPESCKNWVKNAGSMFGLLD</sequence>
<dbReference type="AlphaFoldDB" id="A0A6L2KND1"/>
<proteinExistence type="predicted"/>
<evidence type="ECO:0000313" key="2">
    <source>
        <dbReference type="EMBL" id="GEU49615.1"/>
    </source>
</evidence>
<feature type="non-terminal residue" evidence="2">
    <location>
        <position position="1"/>
    </location>
</feature>
<name>A0A6L2KND1_TANCI</name>
<dbReference type="EMBL" id="BKCJ010002589">
    <property type="protein sequence ID" value="GEU49615.1"/>
    <property type="molecule type" value="Genomic_DNA"/>
</dbReference>
<feature type="region of interest" description="Disordered" evidence="1">
    <location>
        <begin position="13"/>
        <end position="44"/>
    </location>
</feature>